<protein>
    <submittedName>
        <fullName evidence="2">Uncharacterized protein</fullName>
    </submittedName>
</protein>
<feature type="transmembrane region" description="Helical" evidence="1">
    <location>
        <begin position="111"/>
        <end position="136"/>
    </location>
</feature>
<dbReference type="EMBL" id="CP064786">
    <property type="protein sequence ID" value="QSG01259.1"/>
    <property type="molecule type" value="Genomic_DNA"/>
</dbReference>
<feature type="transmembrane region" description="Helical" evidence="1">
    <location>
        <begin position="62"/>
        <end position="85"/>
    </location>
</feature>
<dbReference type="RefSeq" id="WP_238478396.1">
    <property type="nucleotide sequence ID" value="NZ_CP064786.1"/>
</dbReference>
<reference evidence="2" key="1">
    <citation type="submission" date="2020-11" db="EMBL/GenBank/DDBJ databases">
        <title>Carbohydrate-dependent, anaerobic sulfur respiration: A novel catabolism in halophilic archaea.</title>
        <authorList>
            <person name="Sorokin D.Y."/>
            <person name="Messina E."/>
            <person name="Smedile F."/>
            <person name="La Cono V."/>
            <person name="Hallsworth J.E."/>
            <person name="Yakimov M.M."/>
        </authorList>
    </citation>
    <scope>NUCLEOTIDE SEQUENCE</scope>
    <source>
        <strain evidence="2">AArc-S</strain>
    </source>
</reference>
<evidence type="ECO:0000313" key="2">
    <source>
        <dbReference type="EMBL" id="QSG01259.1"/>
    </source>
</evidence>
<dbReference type="AlphaFoldDB" id="A0A897MQJ0"/>
<proteinExistence type="predicted"/>
<evidence type="ECO:0000313" key="3">
    <source>
        <dbReference type="Proteomes" id="UP000663586"/>
    </source>
</evidence>
<keyword evidence="1" id="KW-0472">Membrane</keyword>
<feature type="transmembrane region" description="Helical" evidence="1">
    <location>
        <begin position="161"/>
        <end position="183"/>
    </location>
</feature>
<evidence type="ECO:0000256" key="1">
    <source>
        <dbReference type="SAM" id="Phobius"/>
    </source>
</evidence>
<keyword evidence="1" id="KW-1133">Transmembrane helix</keyword>
<name>A0A897MQJ0_9EURY</name>
<dbReference type="GeneID" id="70683406"/>
<accession>A0A897MQJ0</accession>
<dbReference type="KEGG" id="hara:AArcS_0017"/>
<keyword evidence="1" id="KW-0812">Transmembrane</keyword>
<keyword evidence="3" id="KW-1185">Reference proteome</keyword>
<organism evidence="2 3">
    <name type="scientific">Natranaeroarchaeum sulfidigenes</name>
    <dbReference type="NCBI Taxonomy" id="2784880"/>
    <lineage>
        <taxon>Archaea</taxon>
        <taxon>Methanobacteriati</taxon>
        <taxon>Methanobacteriota</taxon>
        <taxon>Stenosarchaea group</taxon>
        <taxon>Halobacteria</taxon>
        <taxon>Halobacteriales</taxon>
        <taxon>Natronoarchaeaceae</taxon>
        <taxon>Natranaeroarchaeum</taxon>
    </lineage>
</organism>
<gene>
    <name evidence="2" type="ORF">AArcS_0017</name>
</gene>
<sequence>MTNNTYSDVRSEMRLAFHMSIRSKMILTVGTLLLSTLAAPAVHFRRDYIRQIEGTAIFAESMSMTAGIALLLGNVSSFVVGLYMLKWVRDREKASSLTKAEIRKKLRIEDVFMYFQFFGTLLVLVPLVPLVLGGLFPDIIEPMYNAGITVYNPFELVLLDIRYIALVTGGGFGLLLGVMWWIVK</sequence>
<dbReference type="Proteomes" id="UP000663586">
    <property type="component" value="Chromosome"/>
</dbReference>